<dbReference type="InterPro" id="IPR012677">
    <property type="entry name" value="Nucleotide-bd_a/b_plait_sf"/>
</dbReference>
<evidence type="ECO:0000256" key="1">
    <source>
        <dbReference type="ARBA" id="ARBA00006700"/>
    </source>
</evidence>
<dbReference type="OrthoDB" id="275582at2759"/>
<evidence type="ECO:0000256" key="3">
    <source>
        <dbReference type="ARBA" id="ARBA00023274"/>
    </source>
</evidence>
<sequence>MTSRVQRLWFPGDGRPRVFLPDFWLKLLEPHKAGYMRLPKNAAMFEVDSRMSRLDVREYLQKIYKLPVRDVRIRNVEGKILWDYPFDLINRKALWKDEDKKVAFKDFIAEFPDLFFLDEYDSDEKKIEQIKRANIFFIV</sequence>
<name>A0A8S9ZMW8_9BILA</name>
<dbReference type="PANTHER" id="PTHR12059">
    <property type="entry name" value="RIBOSOMAL PROTEIN L23-RELATED"/>
    <property type="match status" value="1"/>
</dbReference>
<dbReference type="GO" id="GO:0032543">
    <property type="term" value="P:mitochondrial translation"/>
    <property type="evidence" value="ECO:0007669"/>
    <property type="project" value="TreeGrafter"/>
</dbReference>
<dbReference type="EMBL" id="JABEBT010000054">
    <property type="protein sequence ID" value="KAF7634645.1"/>
    <property type="molecule type" value="Genomic_DNA"/>
</dbReference>
<evidence type="ECO:0000313" key="7">
    <source>
        <dbReference type="Proteomes" id="UP000605970"/>
    </source>
</evidence>
<evidence type="ECO:0000313" key="6">
    <source>
        <dbReference type="EMBL" id="KAF7634645.1"/>
    </source>
</evidence>
<dbReference type="PANTHER" id="PTHR12059:SF5">
    <property type="entry name" value="LARGE RIBOSOMAL SUBUNIT PROTEIN UL23M"/>
    <property type="match status" value="1"/>
</dbReference>
<dbReference type="GO" id="GO:0003735">
    <property type="term" value="F:structural constituent of ribosome"/>
    <property type="evidence" value="ECO:0007669"/>
    <property type="project" value="InterPro"/>
</dbReference>
<keyword evidence="3" id="KW-0687">Ribonucleoprotein</keyword>
<proteinExistence type="inferred from homology"/>
<comment type="caution">
    <text evidence="6">The sequence shown here is derived from an EMBL/GenBank/DDBJ whole genome shotgun (WGS) entry which is preliminary data.</text>
</comment>
<evidence type="ECO:0000256" key="2">
    <source>
        <dbReference type="ARBA" id="ARBA00022980"/>
    </source>
</evidence>
<dbReference type="Gene3D" id="3.30.70.330">
    <property type="match status" value="1"/>
</dbReference>
<keyword evidence="7" id="KW-1185">Reference proteome</keyword>
<organism evidence="6 7">
    <name type="scientific">Meloidogyne graminicola</name>
    <dbReference type="NCBI Taxonomy" id="189291"/>
    <lineage>
        <taxon>Eukaryota</taxon>
        <taxon>Metazoa</taxon>
        <taxon>Ecdysozoa</taxon>
        <taxon>Nematoda</taxon>
        <taxon>Chromadorea</taxon>
        <taxon>Rhabditida</taxon>
        <taxon>Tylenchina</taxon>
        <taxon>Tylenchomorpha</taxon>
        <taxon>Tylenchoidea</taxon>
        <taxon>Meloidogynidae</taxon>
        <taxon>Meloidogyninae</taxon>
        <taxon>Meloidogyne</taxon>
    </lineage>
</organism>
<evidence type="ECO:0000256" key="5">
    <source>
        <dbReference type="ARBA" id="ARBA00041375"/>
    </source>
</evidence>
<comment type="similarity">
    <text evidence="1">Belongs to the universal ribosomal protein uL23 family.</text>
</comment>
<dbReference type="GO" id="GO:0005762">
    <property type="term" value="C:mitochondrial large ribosomal subunit"/>
    <property type="evidence" value="ECO:0007669"/>
    <property type="project" value="TreeGrafter"/>
</dbReference>
<evidence type="ECO:0000256" key="4">
    <source>
        <dbReference type="ARBA" id="ARBA00039977"/>
    </source>
</evidence>
<accession>A0A8S9ZMW8</accession>
<gene>
    <name evidence="6" type="ORF">Mgra_00005987</name>
</gene>
<dbReference type="SUPFAM" id="SSF54189">
    <property type="entry name" value="Ribosomal proteins S24e, L23 and L15e"/>
    <property type="match status" value="1"/>
</dbReference>
<reference evidence="6" key="1">
    <citation type="journal article" date="2020" name="Ecol. Evol.">
        <title>Genome structure and content of the rice root-knot nematode (Meloidogyne graminicola).</title>
        <authorList>
            <person name="Phan N.T."/>
            <person name="Danchin E.G.J."/>
            <person name="Klopp C."/>
            <person name="Perfus-Barbeoch L."/>
            <person name="Kozlowski D.K."/>
            <person name="Koutsovoulos G.D."/>
            <person name="Lopez-Roques C."/>
            <person name="Bouchez O."/>
            <person name="Zahm M."/>
            <person name="Besnard G."/>
            <person name="Bellafiore S."/>
        </authorList>
    </citation>
    <scope>NUCLEOTIDE SEQUENCE</scope>
    <source>
        <strain evidence="6">VN-18</strain>
    </source>
</reference>
<dbReference type="Proteomes" id="UP000605970">
    <property type="component" value="Unassembled WGS sequence"/>
</dbReference>
<dbReference type="InterPro" id="IPR012678">
    <property type="entry name" value="Ribosomal_uL23/eL15/eS24_sf"/>
</dbReference>
<dbReference type="InterPro" id="IPR013025">
    <property type="entry name" value="Ribosomal_uL23-like"/>
</dbReference>
<protein>
    <recommendedName>
        <fullName evidence="4">Large ribosomal subunit protein uL23m</fullName>
    </recommendedName>
    <alternativeName>
        <fullName evidence="5">39S ribosomal protein L23, mitochondrial</fullName>
    </alternativeName>
</protein>
<dbReference type="AlphaFoldDB" id="A0A8S9ZMW8"/>
<keyword evidence="2" id="KW-0689">Ribosomal protein</keyword>